<dbReference type="SUPFAM" id="SSF52266">
    <property type="entry name" value="SGNH hydrolase"/>
    <property type="match status" value="1"/>
</dbReference>
<evidence type="ECO:0000313" key="2">
    <source>
        <dbReference type="EMBL" id="WZN42978.1"/>
    </source>
</evidence>
<keyword evidence="3" id="KW-1185">Reference proteome</keyword>
<reference evidence="3" key="1">
    <citation type="submission" date="2024-03" db="EMBL/GenBank/DDBJ databases">
        <title>Chitinophaga horti sp. nov., isolated from garden soil.</title>
        <authorList>
            <person name="Lee D.S."/>
            <person name="Han D.M."/>
            <person name="Baek J.H."/>
            <person name="Choi D.G."/>
            <person name="Jeon J.H."/>
            <person name="Jeon C.O."/>
        </authorList>
    </citation>
    <scope>NUCLEOTIDE SEQUENCE [LARGE SCALE GENOMIC DNA]</scope>
    <source>
        <strain evidence="3">GPA1</strain>
    </source>
</reference>
<dbReference type="RefSeq" id="WP_341837801.1">
    <property type="nucleotide sequence ID" value="NZ_CP149822.1"/>
</dbReference>
<feature type="domain" description="SGNH hydrolase-type esterase" evidence="1">
    <location>
        <begin position="10"/>
        <end position="186"/>
    </location>
</feature>
<proteinExistence type="predicted"/>
<dbReference type="Proteomes" id="UP001485459">
    <property type="component" value="Chromosome"/>
</dbReference>
<organism evidence="2 3">
    <name type="scientific">Chitinophaga pollutisoli</name>
    <dbReference type="NCBI Taxonomy" id="3133966"/>
    <lineage>
        <taxon>Bacteria</taxon>
        <taxon>Pseudomonadati</taxon>
        <taxon>Bacteroidota</taxon>
        <taxon>Chitinophagia</taxon>
        <taxon>Chitinophagales</taxon>
        <taxon>Chitinophagaceae</taxon>
        <taxon>Chitinophaga</taxon>
    </lineage>
</organism>
<dbReference type="Pfam" id="PF13472">
    <property type="entry name" value="Lipase_GDSL_2"/>
    <property type="match status" value="1"/>
</dbReference>
<evidence type="ECO:0000313" key="3">
    <source>
        <dbReference type="Proteomes" id="UP001485459"/>
    </source>
</evidence>
<dbReference type="InterPro" id="IPR036514">
    <property type="entry name" value="SGNH_hydro_sf"/>
</dbReference>
<protein>
    <submittedName>
        <fullName evidence="2">GDSL-type esterase/lipase family protein</fullName>
    </submittedName>
</protein>
<sequence length="200" mass="21825">MSTATKNWLALGDSYTIGEGVPLFDSFPYQTLQLLRAGGMQLQAPEIVAKTGWTTGELIAHLHEHSRLLPQYDFVSLLIGVNNQYRGLSETDYAEEFQWLAEKALQLAPGGKVAVISIPDWGVTPFAAGRDIDAICLAIDQFNGINREICGRLGIPYINITEDYRLAGGRPEGLAEDKLHPSAGIYASWAEKLATLFAGT</sequence>
<name>A0ABZ2YU27_9BACT</name>
<accession>A0ABZ2YU27</accession>
<gene>
    <name evidence="2" type="ORF">WJU16_08015</name>
</gene>
<evidence type="ECO:0000259" key="1">
    <source>
        <dbReference type="Pfam" id="PF13472"/>
    </source>
</evidence>
<dbReference type="EMBL" id="CP149822">
    <property type="protein sequence ID" value="WZN42978.1"/>
    <property type="molecule type" value="Genomic_DNA"/>
</dbReference>
<dbReference type="InterPro" id="IPR013830">
    <property type="entry name" value="SGNH_hydro"/>
</dbReference>
<dbReference type="Gene3D" id="3.40.50.1110">
    <property type="entry name" value="SGNH hydrolase"/>
    <property type="match status" value="1"/>
</dbReference>